<proteinExistence type="predicted"/>
<gene>
    <name evidence="1" type="ORF">MiAbB_02589</name>
</gene>
<dbReference type="Proteomes" id="UP000289660">
    <property type="component" value="Unassembled WGS sequence"/>
</dbReference>
<sequence length="314" mass="37680">MNSESKSQMLDKFVPYYPTKDTRNFPIFSYLINNFNIWRLKHKFKQELEQPSVILVYQMGKVGSANLYLAIKRTFPEKAVYHVHNLNPEIVAKIWDKIHLTQPYYLSTIEHSLTTKYLSDHLETIKDKDKIRIIAGVRDPIARNISWFFQIIDCESAFPQFFRKFKEGLITIDDMVNCFWSQKFVFSKQFDWFELELKSVFGIDISEIDFPKEKGYTIVEFPDKKIELLLFKLEKLDSCLQEMTQAFFGIEKLDYQKLKLIDVDLEYHRIYENFKNSLTFSDEYLEEIYDQPLVSHFYTDEEINKFKLKWSSQR</sequence>
<dbReference type="SUPFAM" id="SSF52540">
    <property type="entry name" value="P-loop containing nucleoside triphosphate hydrolases"/>
    <property type="match status" value="1"/>
</dbReference>
<dbReference type="Pfam" id="PF10364">
    <property type="entry name" value="NKWYS"/>
    <property type="match status" value="1"/>
</dbReference>
<comment type="caution">
    <text evidence="1">The sequence shown here is derived from an EMBL/GenBank/DDBJ whole genome shotgun (WGS) entry which is preliminary data.</text>
</comment>
<reference evidence="2" key="1">
    <citation type="submission" date="2018-12" db="EMBL/GenBank/DDBJ databases">
        <title>Genome sequence of Microcystis aeruginosa NIES-4285.</title>
        <authorList>
            <person name="Tanabe Y."/>
        </authorList>
    </citation>
    <scope>NUCLEOTIDE SEQUENCE [LARGE SCALE GENOMIC DNA]</scope>
    <source>
        <strain evidence="2">NIES-4285</strain>
    </source>
</reference>
<dbReference type="EMBL" id="BIFY01000042">
    <property type="protein sequence ID" value="GCE60667.1"/>
    <property type="molecule type" value="Genomic_DNA"/>
</dbReference>
<dbReference type="RefSeq" id="WP_024969844.1">
    <property type="nucleotide sequence ID" value="NZ_BIFY01000042.1"/>
</dbReference>
<evidence type="ECO:0008006" key="3">
    <source>
        <dbReference type="Google" id="ProtNLM"/>
    </source>
</evidence>
<evidence type="ECO:0000313" key="2">
    <source>
        <dbReference type="Proteomes" id="UP000289660"/>
    </source>
</evidence>
<evidence type="ECO:0000313" key="1">
    <source>
        <dbReference type="EMBL" id="GCE60667.1"/>
    </source>
</evidence>
<name>A0A402DEQ8_MICAE</name>
<dbReference type="InterPro" id="IPR018831">
    <property type="entry name" value="Uncharacterised_NKWYS"/>
</dbReference>
<accession>A0A402DEQ8</accession>
<organism evidence="1 2">
    <name type="scientific">Microcystis aeruginosa NIES-4285</name>
    <dbReference type="NCBI Taxonomy" id="2497681"/>
    <lineage>
        <taxon>Bacteria</taxon>
        <taxon>Bacillati</taxon>
        <taxon>Cyanobacteriota</taxon>
        <taxon>Cyanophyceae</taxon>
        <taxon>Oscillatoriophycideae</taxon>
        <taxon>Chroococcales</taxon>
        <taxon>Microcystaceae</taxon>
        <taxon>Microcystis</taxon>
    </lineage>
</organism>
<protein>
    <recommendedName>
        <fullName evidence="3">AerL protein</fullName>
    </recommendedName>
</protein>
<dbReference type="AlphaFoldDB" id="A0A402DEQ8"/>
<dbReference type="InterPro" id="IPR027417">
    <property type="entry name" value="P-loop_NTPase"/>
</dbReference>